<feature type="signal peptide" evidence="1">
    <location>
        <begin position="1"/>
        <end position="23"/>
    </location>
</feature>
<proteinExistence type="predicted"/>
<feature type="chain" id="PRO_5038365146" description="Copper amine oxidase-like N-terminal domain-containing protein" evidence="1">
    <location>
        <begin position="24"/>
        <end position="222"/>
    </location>
</feature>
<gene>
    <name evidence="2" type="ORF">IAA60_07575</name>
</gene>
<dbReference type="AlphaFoldDB" id="A0A9D1H3M0"/>
<keyword evidence="1" id="KW-0732">Signal</keyword>
<evidence type="ECO:0000313" key="2">
    <source>
        <dbReference type="EMBL" id="HIT85745.1"/>
    </source>
</evidence>
<evidence type="ECO:0008006" key="4">
    <source>
        <dbReference type="Google" id="ProtNLM"/>
    </source>
</evidence>
<name>A0A9D1H3M0_9FIRM</name>
<organism evidence="2 3">
    <name type="scientific">Candidatus Ornithomonoglobus intestinigallinarum</name>
    <dbReference type="NCBI Taxonomy" id="2840894"/>
    <lineage>
        <taxon>Bacteria</taxon>
        <taxon>Bacillati</taxon>
        <taxon>Bacillota</taxon>
        <taxon>Clostridia</taxon>
        <taxon>Candidatus Ornithomonoglobus</taxon>
    </lineage>
</organism>
<dbReference type="Proteomes" id="UP000824165">
    <property type="component" value="Unassembled WGS sequence"/>
</dbReference>
<accession>A0A9D1H3M0</accession>
<sequence length="222" mass="24065">MKKQFIIGYIAGAATFGAIGALAAGLTAAPNPFPVMLDGESAAIEGYNIEGSTYFKLRDIADAVGGFTVDFAEDTILIETKKDVQTPAVSPSPVPELTESFSAEAGELIKDFKYELVFAEQTLPQLTGDRLVREIKGAYGRTGDKISEIEALCGEYADDDAAERFLAVALTFSKANRSVYETLLSFADELFPDFDKAEEEISSQLMLMNAALEQMEDMSKTH</sequence>
<comment type="caution">
    <text evidence="2">The sequence shown here is derived from an EMBL/GenBank/DDBJ whole genome shotgun (WGS) entry which is preliminary data.</text>
</comment>
<evidence type="ECO:0000313" key="3">
    <source>
        <dbReference type="Proteomes" id="UP000824165"/>
    </source>
</evidence>
<evidence type="ECO:0000256" key="1">
    <source>
        <dbReference type="SAM" id="SignalP"/>
    </source>
</evidence>
<reference evidence="2" key="2">
    <citation type="journal article" date="2021" name="PeerJ">
        <title>Extensive microbial diversity within the chicken gut microbiome revealed by metagenomics and culture.</title>
        <authorList>
            <person name="Gilroy R."/>
            <person name="Ravi A."/>
            <person name="Getino M."/>
            <person name="Pursley I."/>
            <person name="Horton D.L."/>
            <person name="Alikhan N.F."/>
            <person name="Baker D."/>
            <person name="Gharbi K."/>
            <person name="Hall N."/>
            <person name="Watson M."/>
            <person name="Adriaenssens E.M."/>
            <person name="Foster-Nyarko E."/>
            <person name="Jarju S."/>
            <person name="Secka A."/>
            <person name="Antonio M."/>
            <person name="Oren A."/>
            <person name="Chaudhuri R.R."/>
            <person name="La Ragione R."/>
            <person name="Hildebrand F."/>
            <person name="Pallen M.J."/>
        </authorList>
    </citation>
    <scope>NUCLEOTIDE SEQUENCE</scope>
    <source>
        <strain evidence="2">CHK181-108</strain>
    </source>
</reference>
<protein>
    <recommendedName>
        <fullName evidence="4">Copper amine oxidase-like N-terminal domain-containing protein</fullName>
    </recommendedName>
</protein>
<dbReference type="EMBL" id="DVLU01000073">
    <property type="protein sequence ID" value="HIT85745.1"/>
    <property type="molecule type" value="Genomic_DNA"/>
</dbReference>
<reference evidence="2" key="1">
    <citation type="submission" date="2020-10" db="EMBL/GenBank/DDBJ databases">
        <authorList>
            <person name="Gilroy R."/>
        </authorList>
    </citation>
    <scope>NUCLEOTIDE SEQUENCE</scope>
    <source>
        <strain evidence="2">CHK181-108</strain>
    </source>
</reference>